<reference evidence="2" key="1">
    <citation type="journal article" date="2022" name="IScience">
        <title>Evolution of zygomycete secretomes and the origins of terrestrial fungal ecologies.</title>
        <authorList>
            <person name="Chang Y."/>
            <person name="Wang Y."/>
            <person name="Mondo S."/>
            <person name="Ahrendt S."/>
            <person name="Andreopoulos W."/>
            <person name="Barry K."/>
            <person name="Beard J."/>
            <person name="Benny G.L."/>
            <person name="Blankenship S."/>
            <person name="Bonito G."/>
            <person name="Cuomo C."/>
            <person name="Desiro A."/>
            <person name="Gervers K.A."/>
            <person name="Hundley H."/>
            <person name="Kuo A."/>
            <person name="LaButti K."/>
            <person name="Lang B.F."/>
            <person name="Lipzen A."/>
            <person name="O'Donnell K."/>
            <person name="Pangilinan J."/>
            <person name="Reynolds N."/>
            <person name="Sandor L."/>
            <person name="Smith M.E."/>
            <person name="Tsang A."/>
            <person name="Grigoriev I.V."/>
            <person name="Stajich J.E."/>
            <person name="Spatafora J.W."/>
        </authorList>
    </citation>
    <scope>NUCLEOTIDE SEQUENCE</scope>
    <source>
        <strain evidence="2">RSA 2281</strain>
    </source>
</reference>
<comment type="caution">
    <text evidence="2">The sequence shown here is derived from an EMBL/GenBank/DDBJ whole genome shotgun (WGS) entry which is preliminary data.</text>
</comment>
<feature type="region of interest" description="Disordered" evidence="1">
    <location>
        <begin position="1"/>
        <end position="133"/>
    </location>
</feature>
<sequence length="244" mass="27794">MQRLANFAKENQAVEMEKETTESDRHAIRVLGFRYKQDKSKSIAHTTSSDKENVNMDTGEVSSSTSNVAKKCVEPKAESKDLLKRKGAQGKGKAGTGKSRKAHNISNKKNKNKKRKAISKGQQVSQKKQKTVKDEGLKLHLQNLNPSVTNLTNALAVLRRKLLPLERNRADIGREFRKITKAKQWDSVMYNELQMVRQKVTSIEKEIGTMQRNLNNTKSEIYKIEMSFKGKELDTDKYEDPNQT</sequence>
<reference evidence="2" key="2">
    <citation type="submission" date="2023-02" db="EMBL/GenBank/DDBJ databases">
        <authorList>
            <consortium name="DOE Joint Genome Institute"/>
            <person name="Mondo S.J."/>
            <person name="Chang Y."/>
            <person name="Wang Y."/>
            <person name="Ahrendt S."/>
            <person name="Andreopoulos W."/>
            <person name="Barry K."/>
            <person name="Beard J."/>
            <person name="Benny G.L."/>
            <person name="Blankenship S."/>
            <person name="Bonito G."/>
            <person name="Cuomo C."/>
            <person name="Desiro A."/>
            <person name="Gervers K.A."/>
            <person name="Hundley H."/>
            <person name="Kuo A."/>
            <person name="LaButti K."/>
            <person name="Lang B.F."/>
            <person name="Lipzen A."/>
            <person name="O'Donnell K."/>
            <person name="Pangilinan J."/>
            <person name="Reynolds N."/>
            <person name="Sandor L."/>
            <person name="Smith M.W."/>
            <person name="Tsang A."/>
            <person name="Grigoriev I.V."/>
            <person name="Stajich J.E."/>
            <person name="Spatafora J.W."/>
        </authorList>
    </citation>
    <scope>NUCLEOTIDE SEQUENCE</scope>
    <source>
        <strain evidence="2">RSA 2281</strain>
    </source>
</reference>
<feature type="compositionally biased region" description="Basic residues" evidence="1">
    <location>
        <begin position="98"/>
        <end position="118"/>
    </location>
</feature>
<dbReference type="Proteomes" id="UP001209540">
    <property type="component" value="Unassembled WGS sequence"/>
</dbReference>
<protein>
    <submittedName>
        <fullName evidence="2">Uncharacterized protein</fullName>
    </submittedName>
</protein>
<keyword evidence="3" id="KW-1185">Reference proteome</keyword>
<proteinExistence type="predicted"/>
<gene>
    <name evidence="2" type="ORF">BDA99DRAFT_10269</name>
</gene>
<evidence type="ECO:0000256" key="1">
    <source>
        <dbReference type="SAM" id="MobiDB-lite"/>
    </source>
</evidence>
<accession>A0AAD5PKW6</accession>
<name>A0AAD5PKW6_9FUNG</name>
<dbReference type="EMBL" id="JAIXMP010000001">
    <property type="protein sequence ID" value="KAI9278578.1"/>
    <property type="molecule type" value="Genomic_DNA"/>
</dbReference>
<feature type="compositionally biased region" description="Basic and acidic residues" evidence="1">
    <location>
        <begin position="71"/>
        <end position="84"/>
    </location>
</feature>
<dbReference type="AlphaFoldDB" id="A0AAD5PKW6"/>
<organism evidence="2 3">
    <name type="scientific">Phascolomyces articulosus</name>
    <dbReference type="NCBI Taxonomy" id="60185"/>
    <lineage>
        <taxon>Eukaryota</taxon>
        <taxon>Fungi</taxon>
        <taxon>Fungi incertae sedis</taxon>
        <taxon>Mucoromycota</taxon>
        <taxon>Mucoromycotina</taxon>
        <taxon>Mucoromycetes</taxon>
        <taxon>Mucorales</taxon>
        <taxon>Lichtheimiaceae</taxon>
        <taxon>Phascolomyces</taxon>
    </lineage>
</organism>
<evidence type="ECO:0000313" key="2">
    <source>
        <dbReference type="EMBL" id="KAI9278578.1"/>
    </source>
</evidence>
<feature type="compositionally biased region" description="Basic and acidic residues" evidence="1">
    <location>
        <begin position="15"/>
        <end position="27"/>
    </location>
</feature>
<evidence type="ECO:0000313" key="3">
    <source>
        <dbReference type="Proteomes" id="UP001209540"/>
    </source>
</evidence>